<accession>S4XT74</accession>
<sequence>MRQLEQRHRSVSVLTAIGALQWGHGLRSSMPANSTVAVLILSWVDGALGRVA</sequence>
<protein>
    <submittedName>
        <fullName evidence="1">Uncharacterized protein</fullName>
    </submittedName>
</protein>
<name>S4XT74_SORCE</name>
<dbReference type="HOGENOM" id="CLU_3084795_0_0_7"/>
<reference evidence="1 2" key="1">
    <citation type="journal article" date="2013" name="Sci. Rep.">
        <title>Extraordinary expansion of a Sorangium cellulosum genome from an alkaline milieu.</title>
        <authorList>
            <person name="Han K."/>
            <person name="Li Z.F."/>
            <person name="Peng R."/>
            <person name="Zhu L.P."/>
            <person name="Zhou T."/>
            <person name="Wang L.G."/>
            <person name="Li S.G."/>
            <person name="Zhang X.B."/>
            <person name="Hu W."/>
            <person name="Wu Z.H."/>
            <person name="Qin N."/>
            <person name="Li Y.Z."/>
        </authorList>
    </citation>
    <scope>NUCLEOTIDE SEQUENCE [LARGE SCALE GENOMIC DNA]</scope>
    <source>
        <strain evidence="1 2">So0157-2</strain>
    </source>
</reference>
<dbReference type="EMBL" id="CP003969">
    <property type="protein sequence ID" value="AGP35744.1"/>
    <property type="molecule type" value="Genomic_DNA"/>
</dbReference>
<dbReference type="Proteomes" id="UP000014803">
    <property type="component" value="Chromosome"/>
</dbReference>
<dbReference type="KEGG" id="scu:SCE1572_15195"/>
<proteinExistence type="predicted"/>
<dbReference type="AlphaFoldDB" id="S4XT74"/>
<evidence type="ECO:0000313" key="2">
    <source>
        <dbReference type="Proteomes" id="UP000014803"/>
    </source>
</evidence>
<evidence type="ECO:0000313" key="1">
    <source>
        <dbReference type="EMBL" id="AGP35744.1"/>
    </source>
</evidence>
<gene>
    <name evidence="1" type="ORF">SCE1572_15195</name>
</gene>
<organism evidence="1 2">
    <name type="scientific">Sorangium cellulosum So0157-2</name>
    <dbReference type="NCBI Taxonomy" id="1254432"/>
    <lineage>
        <taxon>Bacteria</taxon>
        <taxon>Pseudomonadati</taxon>
        <taxon>Myxococcota</taxon>
        <taxon>Polyangia</taxon>
        <taxon>Polyangiales</taxon>
        <taxon>Polyangiaceae</taxon>
        <taxon>Sorangium</taxon>
    </lineage>
</organism>